<dbReference type="EMBL" id="KV453849">
    <property type="protein sequence ID" value="ODV86924.1"/>
    <property type="molecule type" value="Genomic_DNA"/>
</dbReference>
<dbReference type="GO" id="GO:0015940">
    <property type="term" value="P:pantothenate biosynthetic process"/>
    <property type="evidence" value="ECO:0007669"/>
    <property type="project" value="InterPro"/>
</dbReference>
<gene>
    <name evidence="7" type="ORF">CANARDRAFT_6491</name>
</gene>
<protein>
    <recommendedName>
        <fullName evidence="4">2-dehydropantoate 2-reductase</fullName>
        <ecNumber evidence="4">1.1.1.169</ecNumber>
    </recommendedName>
    <alternativeName>
        <fullName evidence="4">Ketopantoate reductase</fullName>
    </alternativeName>
</protein>
<reference evidence="8" key="1">
    <citation type="submission" date="2016-04" db="EMBL/GenBank/DDBJ databases">
        <title>Comparative genomics of biotechnologically important yeasts.</title>
        <authorList>
            <consortium name="DOE Joint Genome Institute"/>
            <person name="Riley R."/>
            <person name="Haridas S."/>
            <person name="Wolfe K.H."/>
            <person name="Lopes M.R."/>
            <person name="Hittinger C.T."/>
            <person name="Goker M."/>
            <person name="Salamov A."/>
            <person name="Wisecaver J."/>
            <person name="Long T.M."/>
            <person name="Aerts A.L."/>
            <person name="Barry K."/>
            <person name="Choi C."/>
            <person name="Clum A."/>
            <person name="Coughlan A.Y."/>
            <person name="Deshpande S."/>
            <person name="Douglass A.P."/>
            <person name="Hanson S.J."/>
            <person name="Klenk H.-P."/>
            <person name="Labutti K."/>
            <person name="Lapidus A."/>
            <person name="Lindquist E."/>
            <person name="Lipzen A."/>
            <person name="Meier-Kolthoff J.P."/>
            <person name="Ohm R.A."/>
            <person name="Otillar R.P."/>
            <person name="Pangilinan J."/>
            <person name="Peng Y."/>
            <person name="Rokas A."/>
            <person name="Rosa C.A."/>
            <person name="Scheuner C."/>
            <person name="Sibirny A.A."/>
            <person name="Slot J.C."/>
            <person name="Stielow J.B."/>
            <person name="Sun H."/>
            <person name="Kurtzman C.P."/>
            <person name="Blackwell M."/>
            <person name="Grigoriev I.V."/>
            <person name="Jeffries T.W."/>
        </authorList>
    </citation>
    <scope>NUCLEOTIDE SEQUENCE [LARGE SCALE GENOMIC DNA]</scope>
    <source>
        <strain evidence="8">NRRL YB-2248</strain>
    </source>
</reference>
<dbReference type="FunFam" id="1.10.1040.10:FF:000017">
    <property type="entry name" value="2-dehydropantoate 2-reductase"/>
    <property type="match status" value="1"/>
</dbReference>
<dbReference type="InterPro" id="IPR051402">
    <property type="entry name" value="KPR-Related"/>
</dbReference>
<accession>A0A1E4T595</accession>
<dbReference type="OrthoDB" id="3609at2759"/>
<comment type="catalytic activity">
    <reaction evidence="4">
        <text>(R)-pantoate + NADP(+) = 2-dehydropantoate + NADPH + H(+)</text>
        <dbReference type="Rhea" id="RHEA:16233"/>
        <dbReference type="ChEBI" id="CHEBI:11561"/>
        <dbReference type="ChEBI" id="CHEBI:15378"/>
        <dbReference type="ChEBI" id="CHEBI:15980"/>
        <dbReference type="ChEBI" id="CHEBI:57783"/>
        <dbReference type="ChEBI" id="CHEBI:58349"/>
        <dbReference type="EC" id="1.1.1.169"/>
    </reaction>
</comment>
<evidence type="ECO:0000256" key="3">
    <source>
        <dbReference type="ARBA" id="ARBA00023002"/>
    </source>
</evidence>
<dbReference type="Proteomes" id="UP000094801">
    <property type="component" value="Unassembled WGS sequence"/>
</dbReference>
<dbReference type="InterPro" id="IPR008927">
    <property type="entry name" value="6-PGluconate_DH-like_C_sf"/>
</dbReference>
<organism evidence="7 8">
    <name type="scientific">[Candida] arabinofermentans NRRL YB-2248</name>
    <dbReference type="NCBI Taxonomy" id="983967"/>
    <lineage>
        <taxon>Eukaryota</taxon>
        <taxon>Fungi</taxon>
        <taxon>Dikarya</taxon>
        <taxon>Ascomycota</taxon>
        <taxon>Saccharomycotina</taxon>
        <taxon>Pichiomycetes</taxon>
        <taxon>Pichiales</taxon>
        <taxon>Pichiaceae</taxon>
        <taxon>Ogataea</taxon>
        <taxon>Ogataea/Candida clade</taxon>
    </lineage>
</organism>
<proteinExistence type="inferred from homology"/>
<evidence type="ECO:0000313" key="8">
    <source>
        <dbReference type="Proteomes" id="UP000094801"/>
    </source>
</evidence>
<evidence type="ECO:0000259" key="6">
    <source>
        <dbReference type="Pfam" id="PF08546"/>
    </source>
</evidence>
<dbReference type="AlphaFoldDB" id="A0A1E4T595"/>
<dbReference type="Gene3D" id="1.10.1040.10">
    <property type="entry name" value="N-(1-d-carboxylethyl)-l-norvaline Dehydrogenase, domain 2"/>
    <property type="match status" value="1"/>
</dbReference>
<keyword evidence="8" id="KW-1185">Reference proteome</keyword>
<dbReference type="SUPFAM" id="SSF48179">
    <property type="entry name" value="6-phosphogluconate dehydrogenase C-terminal domain-like"/>
    <property type="match status" value="1"/>
</dbReference>
<evidence type="ECO:0000259" key="5">
    <source>
        <dbReference type="Pfam" id="PF02558"/>
    </source>
</evidence>
<sequence>MSSPKAKVLLVGMGGVGSVAAYSLEYGGKAEVTAVLRSDYQTLIDDGFEFESVDHGKVNCFRPTNITKSVEEAMEKYGPFDYAIFSLKNIPDISPIEPLIAKCYTPEVGILLLQNGIGIEKPIFKLFPEAYVMSGVTMVSSTLYGRKVVHVATEHVRVGAYDNGKIPYEKQVAKCKKFIEIYSTDKNDIIYDENVNFSRWRKLVYNACVNSSAALTDCDIGRLEVFGAMDPIVRPAMREILAIAKSDGVDLPEDVIEFMIRSDDGEWYPPSMLVDMRKGNYCEYQVILGNALDIAKENGVPAPVLSCMYHLLHVVQMKTQEKKGKFVLPEVRPLPADNFQIKYLN</sequence>
<dbReference type="InterPro" id="IPR013328">
    <property type="entry name" value="6PGD_dom2"/>
</dbReference>
<dbReference type="Gene3D" id="3.40.50.720">
    <property type="entry name" value="NAD(P)-binding Rossmann-like Domain"/>
    <property type="match status" value="1"/>
</dbReference>
<dbReference type="InterPro" id="IPR013332">
    <property type="entry name" value="KPR_N"/>
</dbReference>
<evidence type="ECO:0000256" key="4">
    <source>
        <dbReference type="RuleBase" id="RU362068"/>
    </source>
</evidence>
<name>A0A1E4T595_9ASCO</name>
<dbReference type="PANTHER" id="PTHR21708:SF30">
    <property type="entry name" value="2-DEHYDROPANTOATE 2-REDUCTASE-RELATED"/>
    <property type="match status" value="1"/>
</dbReference>
<feature type="domain" description="Ketopantoate reductase C-terminal" evidence="6">
    <location>
        <begin position="198"/>
        <end position="316"/>
    </location>
</feature>
<comment type="function">
    <text evidence="4">Catalyzes the NADPH-dependent reduction of ketopantoate into pantoic acid.</text>
</comment>
<dbReference type="InterPro" id="IPR036291">
    <property type="entry name" value="NAD(P)-bd_dom_sf"/>
</dbReference>
<keyword evidence="2 4" id="KW-0521">NADP</keyword>
<keyword evidence="3 4" id="KW-0560">Oxidoreductase</keyword>
<dbReference type="GO" id="GO:0008677">
    <property type="term" value="F:2-dehydropantoate 2-reductase activity"/>
    <property type="evidence" value="ECO:0007669"/>
    <property type="project" value="UniProtKB-EC"/>
</dbReference>
<dbReference type="InterPro" id="IPR013752">
    <property type="entry name" value="KPA_reductase"/>
</dbReference>
<dbReference type="InterPro" id="IPR003710">
    <property type="entry name" value="ApbA"/>
</dbReference>
<evidence type="ECO:0000256" key="2">
    <source>
        <dbReference type="ARBA" id="ARBA00022857"/>
    </source>
</evidence>
<dbReference type="GO" id="GO:0005737">
    <property type="term" value="C:cytoplasm"/>
    <property type="evidence" value="ECO:0007669"/>
    <property type="project" value="TreeGrafter"/>
</dbReference>
<dbReference type="Pfam" id="PF02558">
    <property type="entry name" value="ApbA"/>
    <property type="match status" value="1"/>
</dbReference>
<evidence type="ECO:0000256" key="1">
    <source>
        <dbReference type="ARBA" id="ARBA00007870"/>
    </source>
</evidence>
<comment type="similarity">
    <text evidence="1 4">Belongs to the ketopantoate reductase family.</text>
</comment>
<dbReference type="PANTHER" id="PTHR21708">
    <property type="entry name" value="PROBABLE 2-DEHYDROPANTOATE 2-REDUCTASE"/>
    <property type="match status" value="1"/>
</dbReference>
<dbReference type="STRING" id="983967.A0A1E4T595"/>
<dbReference type="Pfam" id="PF08546">
    <property type="entry name" value="ApbA_C"/>
    <property type="match status" value="1"/>
</dbReference>
<feature type="domain" description="Ketopantoate reductase N-terminal" evidence="5">
    <location>
        <begin position="8"/>
        <end position="162"/>
    </location>
</feature>
<evidence type="ECO:0000313" key="7">
    <source>
        <dbReference type="EMBL" id="ODV86924.1"/>
    </source>
</evidence>
<dbReference type="SUPFAM" id="SSF51735">
    <property type="entry name" value="NAD(P)-binding Rossmann-fold domains"/>
    <property type="match status" value="1"/>
</dbReference>
<dbReference type="EC" id="1.1.1.169" evidence="4"/>
<dbReference type="NCBIfam" id="TIGR00745">
    <property type="entry name" value="apbA_panE"/>
    <property type="match status" value="1"/>
</dbReference>